<evidence type="ECO:0000313" key="3">
    <source>
        <dbReference type="Proteomes" id="UP001143981"/>
    </source>
</evidence>
<organism evidence="2 3">
    <name type="scientific">Coemansia biformis</name>
    <dbReference type="NCBI Taxonomy" id="1286918"/>
    <lineage>
        <taxon>Eukaryota</taxon>
        <taxon>Fungi</taxon>
        <taxon>Fungi incertae sedis</taxon>
        <taxon>Zoopagomycota</taxon>
        <taxon>Kickxellomycotina</taxon>
        <taxon>Kickxellomycetes</taxon>
        <taxon>Kickxellales</taxon>
        <taxon>Kickxellaceae</taxon>
        <taxon>Coemansia</taxon>
    </lineage>
</organism>
<dbReference type="OrthoDB" id="5599479at2759"/>
<feature type="compositionally biased region" description="Low complexity" evidence="1">
    <location>
        <begin position="82"/>
        <end position="92"/>
    </location>
</feature>
<comment type="caution">
    <text evidence="2">The sequence shown here is derived from an EMBL/GenBank/DDBJ whole genome shotgun (WGS) entry which is preliminary data.</text>
</comment>
<evidence type="ECO:0000256" key="1">
    <source>
        <dbReference type="SAM" id="MobiDB-lite"/>
    </source>
</evidence>
<feature type="compositionally biased region" description="Low complexity" evidence="1">
    <location>
        <begin position="146"/>
        <end position="157"/>
    </location>
</feature>
<dbReference type="EMBL" id="JANBOI010000060">
    <property type="protein sequence ID" value="KAJ1734727.1"/>
    <property type="molecule type" value="Genomic_DNA"/>
</dbReference>
<accession>A0A9W7YFD1</accession>
<feature type="compositionally biased region" description="Acidic residues" evidence="1">
    <location>
        <begin position="102"/>
        <end position="111"/>
    </location>
</feature>
<feature type="region of interest" description="Disordered" evidence="1">
    <location>
        <begin position="145"/>
        <end position="183"/>
    </location>
</feature>
<evidence type="ECO:0000313" key="2">
    <source>
        <dbReference type="EMBL" id="KAJ1734727.1"/>
    </source>
</evidence>
<sequence>MCRSPSQSPGAAADAGSSGASSLVHSRSASVSMTLAAGKKGGTAIRPRRPSEGGDSVPASDAAAAMQLLRASSTDERPQSTAGAPGAAPGPGDTSTARNSEPENEADDGNDGGDGSGGDADADAAERVFEDFTYKNLALLSHVNRGMSSSSGSASPMPERPPLRASAMAGDPDPGSAAAPRDA</sequence>
<reference evidence="2" key="1">
    <citation type="submission" date="2022-07" db="EMBL/GenBank/DDBJ databases">
        <title>Phylogenomic reconstructions and comparative analyses of Kickxellomycotina fungi.</title>
        <authorList>
            <person name="Reynolds N.K."/>
            <person name="Stajich J.E."/>
            <person name="Barry K."/>
            <person name="Grigoriev I.V."/>
            <person name="Crous P."/>
            <person name="Smith M.E."/>
        </authorList>
    </citation>
    <scope>NUCLEOTIDE SEQUENCE</scope>
    <source>
        <strain evidence="2">BCRC 34381</strain>
    </source>
</reference>
<dbReference type="AlphaFoldDB" id="A0A9W7YFD1"/>
<keyword evidence="3" id="KW-1185">Reference proteome</keyword>
<proteinExistence type="predicted"/>
<feature type="region of interest" description="Disordered" evidence="1">
    <location>
        <begin position="1"/>
        <end position="124"/>
    </location>
</feature>
<protein>
    <submittedName>
        <fullName evidence="2">Uncharacterized protein</fullName>
    </submittedName>
</protein>
<gene>
    <name evidence="2" type="ORF">LPJ61_000929</name>
</gene>
<feature type="compositionally biased region" description="Low complexity" evidence="1">
    <location>
        <begin position="167"/>
        <end position="183"/>
    </location>
</feature>
<name>A0A9W7YFD1_9FUNG</name>
<dbReference type="Proteomes" id="UP001143981">
    <property type="component" value="Unassembled WGS sequence"/>
</dbReference>
<feature type="compositionally biased region" description="Low complexity" evidence="1">
    <location>
        <begin position="1"/>
        <end position="32"/>
    </location>
</feature>